<name>A0A0E9XW25_ANGAN</name>
<proteinExistence type="predicted"/>
<accession>A0A0E9XW25</accession>
<feature type="transmembrane region" description="Helical" evidence="1">
    <location>
        <begin position="20"/>
        <end position="44"/>
    </location>
</feature>
<dbReference type="AlphaFoldDB" id="A0A0E9XW25"/>
<dbReference type="EMBL" id="GBXM01002512">
    <property type="protein sequence ID" value="JAI06066.1"/>
    <property type="molecule type" value="Transcribed_RNA"/>
</dbReference>
<evidence type="ECO:0000313" key="2">
    <source>
        <dbReference type="EMBL" id="JAI06066.1"/>
    </source>
</evidence>
<sequence length="95" mass="10898">MHAQKRPLEFFLSSLEVILLGYIVGLVPLLSSVIFIMAEILLFFHRACFNDAGFYYAVVCLNKRRIRHLMQNVRTQECLMTGPFNPSKPVVLPTL</sequence>
<keyword evidence="1" id="KW-0472">Membrane</keyword>
<reference evidence="2" key="1">
    <citation type="submission" date="2014-11" db="EMBL/GenBank/DDBJ databases">
        <authorList>
            <person name="Amaro Gonzalez C."/>
        </authorList>
    </citation>
    <scope>NUCLEOTIDE SEQUENCE</scope>
</reference>
<keyword evidence="1" id="KW-1133">Transmembrane helix</keyword>
<keyword evidence="1" id="KW-0812">Transmembrane</keyword>
<protein>
    <submittedName>
        <fullName evidence="2">Uncharacterized protein</fullName>
    </submittedName>
</protein>
<organism evidence="2">
    <name type="scientific">Anguilla anguilla</name>
    <name type="common">European freshwater eel</name>
    <name type="synonym">Muraena anguilla</name>
    <dbReference type="NCBI Taxonomy" id="7936"/>
    <lineage>
        <taxon>Eukaryota</taxon>
        <taxon>Metazoa</taxon>
        <taxon>Chordata</taxon>
        <taxon>Craniata</taxon>
        <taxon>Vertebrata</taxon>
        <taxon>Euteleostomi</taxon>
        <taxon>Actinopterygii</taxon>
        <taxon>Neopterygii</taxon>
        <taxon>Teleostei</taxon>
        <taxon>Anguilliformes</taxon>
        <taxon>Anguillidae</taxon>
        <taxon>Anguilla</taxon>
    </lineage>
</organism>
<reference evidence="2" key="2">
    <citation type="journal article" date="2015" name="Fish Shellfish Immunol.">
        <title>Early steps in the European eel (Anguilla anguilla)-Vibrio vulnificus interaction in the gills: Role of the RtxA13 toxin.</title>
        <authorList>
            <person name="Callol A."/>
            <person name="Pajuelo D."/>
            <person name="Ebbesson L."/>
            <person name="Teles M."/>
            <person name="MacKenzie S."/>
            <person name="Amaro C."/>
        </authorList>
    </citation>
    <scope>NUCLEOTIDE SEQUENCE</scope>
</reference>
<evidence type="ECO:0000256" key="1">
    <source>
        <dbReference type="SAM" id="Phobius"/>
    </source>
</evidence>